<gene>
    <name evidence="1" type="ORF">NCTC10684_02671</name>
</gene>
<dbReference type="Proteomes" id="UP000254701">
    <property type="component" value="Unassembled WGS sequence"/>
</dbReference>
<dbReference type="OrthoDB" id="8083970at2"/>
<evidence type="ECO:0000313" key="1">
    <source>
        <dbReference type="EMBL" id="SUU89431.1"/>
    </source>
</evidence>
<dbReference type="AlphaFoldDB" id="A0A380WKH5"/>
<protein>
    <submittedName>
        <fullName evidence="1">Uncharacterized protein</fullName>
    </submittedName>
</protein>
<proteinExistence type="predicted"/>
<name>A0A380WKH5_AMIAI</name>
<reference evidence="1 2" key="1">
    <citation type="submission" date="2018-06" db="EMBL/GenBank/DDBJ databases">
        <authorList>
            <consortium name="Pathogen Informatics"/>
            <person name="Doyle S."/>
        </authorList>
    </citation>
    <scope>NUCLEOTIDE SEQUENCE [LARGE SCALE GENOMIC DNA]</scope>
    <source>
        <strain evidence="1 2">NCTC10684</strain>
    </source>
</reference>
<evidence type="ECO:0000313" key="2">
    <source>
        <dbReference type="Proteomes" id="UP000254701"/>
    </source>
</evidence>
<dbReference type="EMBL" id="UFSM01000001">
    <property type="protein sequence ID" value="SUU89431.1"/>
    <property type="molecule type" value="Genomic_DNA"/>
</dbReference>
<accession>A0A380WKH5</accession>
<sequence length="86" mass="9562">MAEWTVQRLIDKRMTVTAYCHNSRCNHHKVLDLLAIRDKLGPDAPAMADDLTPKLRCEKCGGKAVGLIYSPPTTDVNPYARNSNGH</sequence>
<organism evidence="1 2">
    <name type="scientific">Aminobacter aminovorans</name>
    <name type="common">Chelatobacter heintzii</name>
    <dbReference type="NCBI Taxonomy" id="83263"/>
    <lineage>
        <taxon>Bacteria</taxon>
        <taxon>Pseudomonadati</taxon>
        <taxon>Pseudomonadota</taxon>
        <taxon>Alphaproteobacteria</taxon>
        <taxon>Hyphomicrobiales</taxon>
        <taxon>Phyllobacteriaceae</taxon>
        <taxon>Aminobacter</taxon>
    </lineage>
</organism>